<organism evidence="2 3">
    <name type="scientific">Microcystis aeruginosa NIES-2519</name>
    <dbReference type="NCBI Taxonomy" id="2303981"/>
    <lineage>
        <taxon>Bacteria</taxon>
        <taxon>Bacillati</taxon>
        <taxon>Cyanobacteriota</taxon>
        <taxon>Cyanophyceae</taxon>
        <taxon>Oscillatoriophycideae</taxon>
        <taxon>Chroococcales</taxon>
        <taxon>Microcystaceae</taxon>
        <taxon>Microcystis</taxon>
    </lineage>
</organism>
<dbReference type="AlphaFoldDB" id="A0A5A5R0T9"/>
<evidence type="ECO:0000259" key="1">
    <source>
        <dbReference type="Pfam" id="PF08241"/>
    </source>
</evidence>
<sequence>MCPLCLCGSFHPLALEKCILEYILPTKAGRAVNPDILGTITDLSAVPDNCVDGVFSSHNLEHIYHYEVPIALEEFKRILKPEGFLMIVVPDMQTAAEFVARGDMENEPLYISPGGPMRALWMFYGMGTEVPGMPYMAHKTGFTSQNLNQKLQEANFARVEVIRTEFELVAFGYK</sequence>
<name>A0A5A5R0T9_MICAE</name>
<dbReference type="EMBL" id="BHVO01000004">
    <property type="protein sequence ID" value="GCA68940.1"/>
    <property type="molecule type" value="Genomic_DNA"/>
</dbReference>
<protein>
    <recommendedName>
        <fullName evidence="1">Methyltransferase type 11 domain-containing protein</fullName>
    </recommendedName>
</protein>
<reference evidence="2 3" key="1">
    <citation type="submission" date="2018-09" db="EMBL/GenBank/DDBJ databases">
        <title>Evolutionary history of phycoerythrin pigmentation in the water bloom-forming cyanobacterium Microcystis aeruginosa.</title>
        <authorList>
            <person name="Tanabe Y."/>
            <person name="Tanabe Y."/>
            <person name="Yamaguchi H."/>
        </authorList>
    </citation>
    <scope>NUCLEOTIDE SEQUENCE [LARGE SCALE GENOMIC DNA]</scope>
    <source>
        <strain evidence="2 3">NIES-2519</strain>
    </source>
</reference>
<proteinExistence type="predicted"/>
<dbReference type="Proteomes" id="UP000323569">
    <property type="component" value="Unassembled WGS sequence"/>
</dbReference>
<dbReference type="InterPro" id="IPR029063">
    <property type="entry name" value="SAM-dependent_MTases_sf"/>
</dbReference>
<accession>A0A5A5R0T9</accession>
<dbReference type="SUPFAM" id="SSF53335">
    <property type="entry name" value="S-adenosyl-L-methionine-dependent methyltransferases"/>
    <property type="match status" value="1"/>
</dbReference>
<dbReference type="Pfam" id="PF08241">
    <property type="entry name" value="Methyltransf_11"/>
    <property type="match status" value="1"/>
</dbReference>
<evidence type="ECO:0000313" key="2">
    <source>
        <dbReference type="EMBL" id="GCA68940.1"/>
    </source>
</evidence>
<feature type="domain" description="Methyltransferase type 11" evidence="1">
    <location>
        <begin position="36"/>
        <end position="87"/>
    </location>
</feature>
<evidence type="ECO:0000313" key="3">
    <source>
        <dbReference type="Proteomes" id="UP000323569"/>
    </source>
</evidence>
<dbReference type="GO" id="GO:0008757">
    <property type="term" value="F:S-adenosylmethionine-dependent methyltransferase activity"/>
    <property type="evidence" value="ECO:0007669"/>
    <property type="project" value="InterPro"/>
</dbReference>
<dbReference type="Gene3D" id="3.40.50.150">
    <property type="entry name" value="Vaccinia Virus protein VP39"/>
    <property type="match status" value="1"/>
</dbReference>
<comment type="caution">
    <text evidence="2">The sequence shown here is derived from an EMBL/GenBank/DDBJ whole genome shotgun (WGS) entry which is preliminary data.</text>
</comment>
<dbReference type="InterPro" id="IPR013216">
    <property type="entry name" value="Methyltransf_11"/>
</dbReference>
<gene>
    <name evidence="2" type="ORF">MiYa_00461</name>
</gene>